<dbReference type="Pfam" id="PF03478">
    <property type="entry name" value="Beta-prop_KIB1-4"/>
    <property type="match status" value="1"/>
</dbReference>
<reference evidence="2" key="1">
    <citation type="submission" date="2021-01" db="EMBL/GenBank/DDBJ databases">
        <authorList>
            <consortium name="Genoscope - CEA"/>
            <person name="William W."/>
        </authorList>
    </citation>
    <scope>NUCLEOTIDE SEQUENCE</scope>
</reference>
<dbReference type="Proteomes" id="UP001295469">
    <property type="component" value="Chromosome C07"/>
</dbReference>
<name>A0A816N0C2_BRANA</name>
<feature type="domain" description="KIB1-4 beta-propeller" evidence="1">
    <location>
        <begin position="2"/>
        <end position="77"/>
    </location>
</feature>
<accession>A0A816N0C2</accession>
<dbReference type="AlphaFoldDB" id="A0A816N0C2"/>
<proteinExistence type="predicted"/>
<dbReference type="InterPro" id="IPR005174">
    <property type="entry name" value="KIB1-4_b-propeller"/>
</dbReference>
<evidence type="ECO:0000313" key="2">
    <source>
        <dbReference type="EMBL" id="CAF2026507.1"/>
    </source>
</evidence>
<protein>
    <submittedName>
        <fullName evidence="2">(rape) hypothetical protein</fullName>
    </submittedName>
</protein>
<evidence type="ECO:0000259" key="1">
    <source>
        <dbReference type="Pfam" id="PF03478"/>
    </source>
</evidence>
<dbReference type="EMBL" id="HG994371">
    <property type="protein sequence ID" value="CAF2026507.1"/>
    <property type="molecule type" value="Genomic_DNA"/>
</dbReference>
<gene>
    <name evidence="2" type="ORF">DARMORV10_C07P51630.1</name>
</gene>
<sequence length="107" mass="12422">MLFNPEEKDKLYKTQLDLGLEFANSSCIKTFGSWLLMQNLQLNLYIVNLFTHEMITLPLVESLLGMTEVERILDNEFRIKSNNGHMSTKICTYDLLCSGLTRKQKIM</sequence>
<organism evidence="2">
    <name type="scientific">Brassica napus</name>
    <name type="common">Rape</name>
    <dbReference type="NCBI Taxonomy" id="3708"/>
    <lineage>
        <taxon>Eukaryota</taxon>
        <taxon>Viridiplantae</taxon>
        <taxon>Streptophyta</taxon>
        <taxon>Embryophyta</taxon>
        <taxon>Tracheophyta</taxon>
        <taxon>Spermatophyta</taxon>
        <taxon>Magnoliopsida</taxon>
        <taxon>eudicotyledons</taxon>
        <taxon>Gunneridae</taxon>
        <taxon>Pentapetalae</taxon>
        <taxon>rosids</taxon>
        <taxon>malvids</taxon>
        <taxon>Brassicales</taxon>
        <taxon>Brassicaceae</taxon>
        <taxon>Brassiceae</taxon>
        <taxon>Brassica</taxon>
    </lineage>
</organism>